<proteinExistence type="predicted"/>
<organism evidence="2 3">
    <name type="scientific">Tamilnaduibacter salinus</name>
    <dbReference type="NCBI Taxonomy" id="1484056"/>
    <lineage>
        <taxon>Bacteria</taxon>
        <taxon>Pseudomonadati</taxon>
        <taxon>Pseudomonadota</taxon>
        <taxon>Gammaproteobacteria</taxon>
        <taxon>Pseudomonadales</taxon>
        <taxon>Marinobacteraceae</taxon>
        <taxon>Tamilnaduibacter</taxon>
    </lineage>
</organism>
<keyword evidence="3" id="KW-1185">Reference proteome</keyword>
<accession>A0A2A2I051</accession>
<dbReference type="AlphaFoldDB" id="A0A2A2I051"/>
<gene>
    <name evidence="2" type="ORF">CF392_15985</name>
</gene>
<dbReference type="Proteomes" id="UP000218332">
    <property type="component" value="Unassembled WGS sequence"/>
</dbReference>
<comment type="caution">
    <text evidence="2">The sequence shown here is derived from an EMBL/GenBank/DDBJ whole genome shotgun (WGS) entry which is preliminary data.</text>
</comment>
<sequence>RLVSSAAPRPALGYGGVDGLTGQESGENRDGFIENRSGPDGQFSFVDQSKWLESHSGMRIPSQEIFEKSYIDGVMRPIQQEGTGFGGYT</sequence>
<name>A0A2A2I051_9GAMM</name>
<dbReference type="EMBL" id="NMPM01000156">
    <property type="protein sequence ID" value="PAV24490.1"/>
    <property type="molecule type" value="Genomic_DNA"/>
</dbReference>
<dbReference type="RefSeq" id="WP_211277013.1">
    <property type="nucleotide sequence ID" value="NZ_NMPM01000156.1"/>
</dbReference>
<evidence type="ECO:0000256" key="1">
    <source>
        <dbReference type="SAM" id="MobiDB-lite"/>
    </source>
</evidence>
<feature type="non-terminal residue" evidence="2">
    <location>
        <position position="1"/>
    </location>
</feature>
<evidence type="ECO:0000313" key="2">
    <source>
        <dbReference type="EMBL" id="PAV24490.1"/>
    </source>
</evidence>
<evidence type="ECO:0000313" key="3">
    <source>
        <dbReference type="Proteomes" id="UP000218332"/>
    </source>
</evidence>
<protein>
    <submittedName>
        <fullName evidence="2">Uncharacterized protein</fullName>
    </submittedName>
</protein>
<reference evidence="2 3" key="1">
    <citation type="submission" date="2017-07" db="EMBL/GenBank/DDBJ databases">
        <title>Tamlnaduibacter salinus (Mi-7) genome sequencing.</title>
        <authorList>
            <person name="Verma A."/>
            <person name="Krishnamurthi S."/>
        </authorList>
    </citation>
    <scope>NUCLEOTIDE SEQUENCE [LARGE SCALE GENOMIC DNA]</scope>
    <source>
        <strain evidence="2 3">Mi-7</strain>
    </source>
</reference>
<feature type="region of interest" description="Disordered" evidence="1">
    <location>
        <begin position="1"/>
        <end position="41"/>
    </location>
</feature>